<dbReference type="AlphaFoldDB" id="A0ABD5JTA7"/>
<accession>A0ABD5JTA7</accession>
<dbReference type="Proteomes" id="UP001362311">
    <property type="component" value="Unassembled WGS sequence"/>
</dbReference>
<evidence type="ECO:0000313" key="1">
    <source>
        <dbReference type="EMBL" id="MEJ5899499.1"/>
    </source>
</evidence>
<gene>
    <name evidence="1" type="ORF">WIX40_05170</name>
</gene>
<proteinExistence type="predicted"/>
<dbReference type="EMBL" id="JBBHKQ010000001">
    <property type="protein sequence ID" value="MEJ5899499.1"/>
    <property type="molecule type" value="Genomic_DNA"/>
</dbReference>
<reference evidence="1 2" key="1">
    <citation type="submission" date="2024-03" db="EMBL/GenBank/DDBJ databases">
        <title>Reference genomes for the five species model microbial community.</title>
        <authorList>
            <person name="Padfield D."/>
        </authorList>
    </citation>
    <scope>NUCLEOTIDE SEQUENCE [LARGE SCALE GENOMIC DNA]</scope>
    <source>
        <strain evidence="1 2">AB1</strain>
    </source>
</reference>
<comment type="caution">
    <text evidence="1">The sequence shown here is derived from an EMBL/GenBank/DDBJ whole genome shotgun (WGS) entry which is preliminary data.</text>
</comment>
<protein>
    <submittedName>
        <fullName evidence="1">Uncharacterized protein</fullName>
    </submittedName>
</protein>
<sequence>MPLVAELEALRLSLSCCTYRGDQHTNILIKEDDALAKLKQVKLLAPNGEWFSFNPDKGRGRNALMSPLLTAGNGHDHHRACDCVVLIAKERELTALYIDLKSGNPVGYCGQFKSTRQFVRYALGLLEDFYGHKFSLQERFVILYGGKPALLQKKPTVPKLEKIGKTLPDKPYKREVFNASTLYLKELLT</sequence>
<evidence type="ECO:0000313" key="2">
    <source>
        <dbReference type="Proteomes" id="UP001362311"/>
    </source>
</evidence>
<organism evidence="1 2">
    <name type="scientific">Ochrobactrum teleogrylli</name>
    <dbReference type="NCBI Taxonomy" id="2479765"/>
    <lineage>
        <taxon>Bacteria</taxon>
        <taxon>Pseudomonadati</taxon>
        <taxon>Pseudomonadota</taxon>
        <taxon>Alphaproteobacteria</taxon>
        <taxon>Hyphomicrobiales</taxon>
        <taxon>Brucellaceae</taxon>
        <taxon>Brucella/Ochrobactrum group</taxon>
        <taxon>Ochrobactrum</taxon>
    </lineage>
</organism>
<dbReference type="RefSeq" id="WP_171886650.1">
    <property type="nucleotide sequence ID" value="NZ_JBBHKQ010000001.1"/>
</dbReference>
<name>A0ABD5JTA7_9HYPH</name>